<dbReference type="InterPro" id="IPR013196">
    <property type="entry name" value="HTH_11"/>
</dbReference>
<dbReference type="PROSITE" id="PS52050">
    <property type="entry name" value="WYL"/>
    <property type="match status" value="1"/>
</dbReference>
<dbReference type="InterPro" id="IPR026881">
    <property type="entry name" value="WYL_dom"/>
</dbReference>
<proteinExistence type="predicted"/>
<dbReference type="Pfam" id="PF25583">
    <property type="entry name" value="WCX"/>
    <property type="match status" value="1"/>
</dbReference>
<keyword evidence="5" id="KW-1185">Reference proteome</keyword>
<sequence>MRASRLLSLVLLLQNRGRMTASELAESLEVSVRTIYRDVESLSAAGVPVYGEPGHAGGYALVEGYRTRLTGLHGDEIDALSLAGLPGPAAELGLGSVLTVAQLKLDAALPAPLRERSGRIRERFHLDAPAWYRDADPVPHLTAAADAVWNERRLRVRYRRWAEPREVDRTLDPLGIVLKAGIWYLVAASTGPRASGSIRTYRISQILHLAEDPDQAAFRRPTAFDLAEYWQSSLAEFDQNRFQGTATVRLSPEAVRRMADLYTSAVLRSVEQTASAPDHEGWIRAEIPVESTIHALGEVFKLGWGVEVLDPPDLRAKIAEYAADLARLHR</sequence>
<dbReference type="EMBL" id="JAGSOG010000161">
    <property type="protein sequence ID" value="MBR7836787.1"/>
    <property type="molecule type" value="Genomic_DNA"/>
</dbReference>
<dbReference type="RefSeq" id="WP_212531260.1">
    <property type="nucleotide sequence ID" value="NZ_JAGSOG010000161.1"/>
</dbReference>
<comment type="caution">
    <text evidence="4">The sequence shown here is derived from an EMBL/GenBank/DDBJ whole genome shotgun (WGS) entry which is preliminary data.</text>
</comment>
<evidence type="ECO:0000259" key="3">
    <source>
        <dbReference type="PROSITE" id="PS51000"/>
    </source>
</evidence>
<dbReference type="PANTHER" id="PTHR34580:SF1">
    <property type="entry name" value="PROTEIN PAFC"/>
    <property type="match status" value="1"/>
</dbReference>
<dbReference type="PROSITE" id="PS51000">
    <property type="entry name" value="HTH_DEOR_2"/>
    <property type="match status" value="1"/>
</dbReference>
<feature type="domain" description="HTH deoR-type" evidence="3">
    <location>
        <begin position="2"/>
        <end position="62"/>
    </location>
</feature>
<dbReference type="SUPFAM" id="SSF46785">
    <property type="entry name" value="Winged helix' DNA-binding domain"/>
    <property type="match status" value="1"/>
</dbReference>
<dbReference type="Proteomes" id="UP000675781">
    <property type="component" value="Unassembled WGS sequence"/>
</dbReference>
<dbReference type="GO" id="GO:0003700">
    <property type="term" value="F:DNA-binding transcription factor activity"/>
    <property type="evidence" value="ECO:0007669"/>
    <property type="project" value="InterPro"/>
</dbReference>
<gene>
    <name evidence="4" type="ORF">KDL01_26135</name>
</gene>
<evidence type="ECO:0000313" key="5">
    <source>
        <dbReference type="Proteomes" id="UP000675781"/>
    </source>
</evidence>
<organism evidence="4 5">
    <name type="scientific">Actinospica durhamensis</name>
    <dbReference type="NCBI Taxonomy" id="1508375"/>
    <lineage>
        <taxon>Bacteria</taxon>
        <taxon>Bacillati</taxon>
        <taxon>Actinomycetota</taxon>
        <taxon>Actinomycetes</taxon>
        <taxon>Catenulisporales</taxon>
        <taxon>Actinospicaceae</taxon>
        <taxon>Actinospica</taxon>
    </lineage>
</organism>
<dbReference type="AlphaFoldDB" id="A0A941ISU0"/>
<reference evidence="4" key="1">
    <citation type="submission" date="2021-04" db="EMBL/GenBank/DDBJ databases">
        <title>Genome based classification of Actinospica acidithermotolerans sp. nov., an actinobacterium isolated from an Indonesian hot spring.</title>
        <authorList>
            <person name="Kusuma A.B."/>
            <person name="Putra K.E."/>
            <person name="Nafisah S."/>
            <person name="Loh J."/>
            <person name="Nouioui I."/>
            <person name="Goodfellow M."/>
        </authorList>
    </citation>
    <scope>NUCLEOTIDE SEQUENCE</scope>
    <source>
        <strain evidence="4">CSCA 57</strain>
    </source>
</reference>
<dbReference type="PIRSF" id="PIRSF016838">
    <property type="entry name" value="PafC"/>
    <property type="match status" value="1"/>
</dbReference>
<dbReference type="InterPro" id="IPR028349">
    <property type="entry name" value="PafC-like"/>
</dbReference>
<dbReference type="Gene3D" id="1.10.10.10">
    <property type="entry name" value="Winged helix-like DNA-binding domain superfamily/Winged helix DNA-binding domain"/>
    <property type="match status" value="1"/>
</dbReference>
<protein>
    <submittedName>
        <fullName evidence="4">WYL domain-containing protein</fullName>
    </submittedName>
</protein>
<dbReference type="InterPro" id="IPR036390">
    <property type="entry name" value="WH_DNA-bd_sf"/>
</dbReference>
<dbReference type="Pfam" id="PF08279">
    <property type="entry name" value="HTH_11"/>
    <property type="match status" value="1"/>
</dbReference>
<keyword evidence="2" id="KW-0804">Transcription</keyword>
<accession>A0A941ISU0</accession>
<dbReference type="InterPro" id="IPR036388">
    <property type="entry name" value="WH-like_DNA-bd_sf"/>
</dbReference>
<evidence type="ECO:0000256" key="2">
    <source>
        <dbReference type="ARBA" id="ARBA00023163"/>
    </source>
</evidence>
<dbReference type="PANTHER" id="PTHR34580">
    <property type="match status" value="1"/>
</dbReference>
<dbReference type="Pfam" id="PF13280">
    <property type="entry name" value="WYL"/>
    <property type="match status" value="1"/>
</dbReference>
<dbReference type="InterPro" id="IPR051534">
    <property type="entry name" value="CBASS_pafABC_assoc_protein"/>
</dbReference>
<dbReference type="InterPro" id="IPR001034">
    <property type="entry name" value="DeoR_HTH"/>
</dbReference>
<name>A0A941ISU0_9ACTN</name>
<evidence type="ECO:0000256" key="1">
    <source>
        <dbReference type="ARBA" id="ARBA00023015"/>
    </source>
</evidence>
<dbReference type="InterPro" id="IPR057727">
    <property type="entry name" value="WCX_dom"/>
</dbReference>
<keyword evidence="1" id="KW-0805">Transcription regulation</keyword>
<evidence type="ECO:0000313" key="4">
    <source>
        <dbReference type="EMBL" id="MBR7836787.1"/>
    </source>
</evidence>